<protein>
    <recommendedName>
        <fullName evidence="3">Replication protein</fullName>
    </recommendedName>
</protein>
<evidence type="ECO:0008006" key="3">
    <source>
        <dbReference type="Google" id="ProtNLM"/>
    </source>
</evidence>
<name>A0A0F9JEI4_9ZZZZ</name>
<dbReference type="AlphaFoldDB" id="A0A0F9JEI4"/>
<sequence>MHAPLHGPIPLLRDTVQSALRRLGDWESNVDRPRWSVPNQQLELPPSNLNKFTVHTDAPEQVLRFHGCQEERQFWLDSLHLIEPDIMRVARFRQCGKFAWVNQDVESAEIFLRGESCKLRICPVCRKRIQWKAKARVHAFLDAHPDLSWQFHTYTLKHSRAPLAQQFDRIVKCFRRLRQRKHWRQSVSTGYAVLEVTFHRAGTCSPNGRIRSNDEWHPHLHAVVATPRIDWSWLHNAWLEITGDSTNIDCEKVKSNEKAAYYVAKYIGKPPDVSLQGNLQRMTEYYRSLQGRRMLMPFGATTKHRVPPREPSMGSIQVCRFSTLLAAAASGDYSAQCMLARIIIGAVPRRVMQPNEQQSLFNRGPP</sequence>
<organism evidence="2">
    <name type="scientific">marine sediment metagenome</name>
    <dbReference type="NCBI Taxonomy" id="412755"/>
    <lineage>
        <taxon>unclassified sequences</taxon>
        <taxon>metagenomes</taxon>
        <taxon>ecological metagenomes</taxon>
    </lineage>
</organism>
<dbReference type="EMBL" id="LAZR01010208">
    <property type="protein sequence ID" value="KKM68214.1"/>
    <property type="molecule type" value="Genomic_DNA"/>
</dbReference>
<dbReference type="GO" id="GO:0003677">
    <property type="term" value="F:DNA binding"/>
    <property type="evidence" value="ECO:0007669"/>
    <property type="project" value="InterPro"/>
</dbReference>
<comment type="caution">
    <text evidence="2">The sequence shown here is derived from an EMBL/GenBank/DDBJ whole genome shotgun (WGS) entry which is preliminary data.</text>
</comment>
<reference evidence="2" key="1">
    <citation type="journal article" date="2015" name="Nature">
        <title>Complex archaea that bridge the gap between prokaryotes and eukaryotes.</title>
        <authorList>
            <person name="Spang A."/>
            <person name="Saw J.H."/>
            <person name="Jorgensen S.L."/>
            <person name="Zaremba-Niedzwiedzka K."/>
            <person name="Martijn J."/>
            <person name="Lind A.E."/>
            <person name="van Eijk R."/>
            <person name="Schleper C."/>
            <person name="Guy L."/>
            <person name="Ettema T.J."/>
        </authorList>
    </citation>
    <scope>NUCLEOTIDE SEQUENCE</scope>
</reference>
<dbReference type="Pfam" id="PF01446">
    <property type="entry name" value="Rep_1"/>
    <property type="match status" value="1"/>
</dbReference>
<dbReference type="InterPro" id="IPR000989">
    <property type="entry name" value="Rep"/>
</dbReference>
<dbReference type="GO" id="GO:0006260">
    <property type="term" value="P:DNA replication"/>
    <property type="evidence" value="ECO:0007669"/>
    <property type="project" value="UniProtKB-KW"/>
</dbReference>
<accession>A0A0F9JEI4</accession>
<evidence type="ECO:0000313" key="2">
    <source>
        <dbReference type="EMBL" id="KKM68214.1"/>
    </source>
</evidence>
<gene>
    <name evidence="2" type="ORF">LCGC14_1463090</name>
</gene>
<keyword evidence="1" id="KW-0235">DNA replication</keyword>
<proteinExistence type="predicted"/>
<evidence type="ECO:0000256" key="1">
    <source>
        <dbReference type="ARBA" id="ARBA00022705"/>
    </source>
</evidence>